<dbReference type="GO" id="GO:0031981">
    <property type="term" value="C:nuclear lumen"/>
    <property type="evidence" value="ECO:0007669"/>
    <property type="project" value="UniProtKB-ARBA"/>
</dbReference>
<dbReference type="SUPFAM" id="SSF52799">
    <property type="entry name" value="(Phosphotyrosine protein) phosphatases II"/>
    <property type="match status" value="2"/>
</dbReference>
<keyword evidence="5" id="KW-0963">Cytoplasm</keyword>
<keyword evidence="13" id="KW-0131">Cell cycle</keyword>
<evidence type="ECO:0000256" key="2">
    <source>
        <dbReference type="ARBA" id="ARBA00004496"/>
    </source>
</evidence>
<keyword evidence="11" id="KW-0539">Nucleus</keyword>
<reference evidence="16 17" key="1">
    <citation type="submission" date="2016-11" db="EMBL/GenBank/DDBJ databases">
        <title>The macronuclear genome of Stentor coeruleus: a giant cell with tiny introns.</title>
        <authorList>
            <person name="Slabodnick M."/>
            <person name="Ruby J.G."/>
            <person name="Reiff S.B."/>
            <person name="Swart E.C."/>
            <person name="Gosai S."/>
            <person name="Prabakaran S."/>
            <person name="Witkowska E."/>
            <person name="Larue G.E."/>
            <person name="Fisher S."/>
            <person name="Freeman R.M."/>
            <person name="Gunawardena J."/>
            <person name="Chu W."/>
            <person name="Stover N.A."/>
            <person name="Gregory B.D."/>
            <person name="Nowacki M."/>
            <person name="Derisi J."/>
            <person name="Roy S.W."/>
            <person name="Marshall W.F."/>
            <person name="Sood P."/>
        </authorList>
    </citation>
    <scope>NUCLEOTIDE SEQUENCE [LARGE SCALE GENOMIC DNA]</scope>
    <source>
        <strain evidence="16">WM001</strain>
    </source>
</reference>
<dbReference type="AlphaFoldDB" id="A0A1R2BX15"/>
<evidence type="ECO:0000256" key="11">
    <source>
        <dbReference type="ARBA" id="ARBA00023242"/>
    </source>
</evidence>
<dbReference type="InterPro" id="IPR044506">
    <property type="entry name" value="CDC14_C"/>
</dbReference>
<dbReference type="FunFam" id="3.90.190.10:FF:000038">
    <property type="entry name" value="Tyrosine-protein phosphatase CDC14"/>
    <property type="match status" value="1"/>
</dbReference>
<dbReference type="SMART" id="SM00195">
    <property type="entry name" value="DSPc"/>
    <property type="match status" value="1"/>
</dbReference>
<dbReference type="PROSITE" id="PS50056">
    <property type="entry name" value="TYR_PHOSPHATASE_2"/>
    <property type="match status" value="1"/>
</dbReference>
<sequence length="396" mass="45967">MSNDIIKILLMESLVEILPNRLLWISDHYPPRNKPKSSYICIDNEFRYEPFHEDFGPLNLGMTYKFCFQLNKLLSDPKYTSFSIYHYCSTNPAKKANAAYLICAFQILILKRTSSEAWSRFSHISFTSFRDASYGPCNFECSIKDCLQGLEKSIGLNWFNMGTFNLHNYETKEKIENGDCNWIIPNKILAFSSPSDNSTSSEGYYVLTVKDYCQLFKHENIKTVIRLNNKTYDEKQFTENNIKHYDLYFPDGTCPSYEIIDKFISIVDNENSAIAVHCKAGLGRTGTLIGCYAIKKYGFSAREFIAWCRICRPGSILGPQQQFLIEYEKNLWGQGNEHVQYSAWDRFKAIYGDRGQAQRLIKAKRSFGTPNDENDRENRFIQRTPLVKSWSIYTDI</sequence>
<dbReference type="PANTHER" id="PTHR23339">
    <property type="entry name" value="TYROSINE SPECIFIC PROTEIN PHOSPHATASE AND DUAL SPECIFICITY PROTEIN PHOSPHATASE"/>
    <property type="match status" value="1"/>
</dbReference>
<dbReference type="PROSITE" id="PS00383">
    <property type="entry name" value="TYR_PHOSPHATASE_1"/>
    <property type="match status" value="1"/>
</dbReference>
<keyword evidence="6" id="KW-0597">Phosphoprotein</keyword>
<evidence type="ECO:0000256" key="10">
    <source>
        <dbReference type="ARBA" id="ARBA00022912"/>
    </source>
</evidence>
<dbReference type="GO" id="GO:0032954">
    <property type="term" value="P:regulation of cytokinetic process"/>
    <property type="evidence" value="ECO:0007669"/>
    <property type="project" value="UniProtKB-ARBA"/>
</dbReference>
<evidence type="ECO:0000256" key="5">
    <source>
        <dbReference type="ARBA" id="ARBA00022490"/>
    </source>
</evidence>
<gene>
    <name evidence="16" type="ORF">SteCoe_18190</name>
</gene>
<dbReference type="EC" id="3.1.3.48" evidence="4"/>
<evidence type="ECO:0000256" key="8">
    <source>
        <dbReference type="ARBA" id="ARBA00022776"/>
    </source>
</evidence>
<dbReference type="GO" id="GO:0004725">
    <property type="term" value="F:protein tyrosine phosphatase activity"/>
    <property type="evidence" value="ECO:0007669"/>
    <property type="project" value="UniProtKB-EC"/>
</dbReference>
<evidence type="ECO:0000256" key="4">
    <source>
        <dbReference type="ARBA" id="ARBA00013064"/>
    </source>
</evidence>
<keyword evidence="12" id="KW-0469">Meiosis</keyword>
<comment type="similarity">
    <text evidence="3">Belongs to the protein-tyrosine phosphatase family. Non-receptor class CDC14 subfamily.</text>
</comment>
<dbReference type="InterPro" id="IPR029021">
    <property type="entry name" value="Prot-tyrosine_phosphatase-like"/>
</dbReference>
<dbReference type="GO" id="GO:0005737">
    <property type="term" value="C:cytoplasm"/>
    <property type="evidence" value="ECO:0007669"/>
    <property type="project" value="UniProtKB-SubCell"/>
</dbReference>
<dbReference type="GO" id="GO:0005856">
    <property type="term" value="C:cytoskeleton"/>
    <property type="evidence" value="ECO:0007669"/>
    <property type="project" value="UniProtKB-ARBA"/>
</dbReference>
<keyword evidence="9" id="KW-0378">Hydrolase</keyword>
<dbReference type="InterPro" id="IPR050561">
    <property type="entry name" value="PTP"/>
</dbReference>
<organism evidence="16 17">
    <name type="scientific">Stentor coeruleus</name>
    <dbReference type="NCBI Taxonomy" id="5963"/>
    <lineage>
        <taxon>Eukaryota</taxon>
        <taxon>Sar</taxon>
        <taxon>Alveolata</taxon>
        <taxon>Ciliophora</taxon>
        <taxon>Postciliodesmatophora</taxon>
        <taxon>Heterotrichea</taxon>
        <taxon>Heterotrichida</taxon>
        <taxon>Stentoridae</taxon>
        <taxon>Stentor</taxon>
    </lineage>
</organism>
<evidence type="ECO:0000259" key="14">
    <source>
        <dbReference type="PROSITE" id="PS50054"/>
    </source>
</evidence>
<dbReference type="Gene3D" id="3.90.190.10">
    <property type="entry name" value="Protein tyrosine phosphatase superfamily"/>
    <property type="match status" value="2"/>
</dbReference>
<dbReference type="Proteomes" id="UP000187209">
    <property type="component" value="Unassembled WGS sequence"/>
</dbReference>
<dbReference type="InterPro" id="IPR020422">
    <property type="entry name" value="TYR_PHOSPHATASE_DUAL_dom"/>
</dbReference>
<evidence type="ECO:0000256" key="12">
    <source>
        <dbReference type="ARBA" id="ARBA00023254"/>
    </source>
</evidence>
<dbReference type="OrthoDB" id="442453at2759"/>
<dbReference type="PROSITE" id="PS50054">
    <property type="entry name" value="TYR_PHOSPHATASE_DUAL"/>
    <property type="match status" value="1"/>
</dbReference>
<evidence type="ECO:0000256" key="9">
    <source>
        <dbReference type="ARBA" id="ARBA00022801"/>
    </source>
</evidence>
<evidence type="ECO:0000256" key="3">
    <source>
        <dbReference type="ARBA" id="ARBA00007315"/>
    </source>
</evidence>
<dbReference type="Pfam" id="PF22785">
    <property type="entry name" value="Tc-R-P"/>
    <property type="match status" value="1"/>
</dbReference>
<evidence type="ECO:0000256" key="1">
    <source>
        <dbReference type="ARBA" id="ARBA00004123"/>
    </source>
</evidence>
<accession>A0A1R2BX15</accession>
<dbReference type="GO" id="GO:0051321">
    <property type="term" value="P:meiotic cell cycle"/>
    <property type="evidence" value="ECO:0007669"/>
    <property type="project" value="UniProtKB-KW"/>
</dbReference>
<feature type="domain" description="Tyrosine-protein phosphatase" evidence="14">
    <location>
        <begin position="179"/>
        <end position="337"/>
    </location>
</feature>
<feature type="domain" description="Tyrosine specific protein phosphatases" evidence="15">
    <location>
        <begin position="261"/>
        <end position="323"/>
    </location>
</feature>
<keyword evidence="10" id="KW-0904">Protein phosphatase</keyword>
<evidence type="ECO:0000259" key="15">
    <source>
        <dbReference type="PROSITE" id="PS50056"/>
    </source>
</evidence>
<dbReference type="CDD" id="cd17657">
    <property type="entry name" value="CDC14_N"/>
    <property type="match status" value="1"/>
</dbReference>
<dbReference type="Pfam" id="PF14671">
    <property type="entry name" value="DSPn"/>
    <property type="match status" value="1"/>
</dbReference>
<dbReference type="GO" id="GO:0033554">
    <property type="term" value="P:cellular response to stress"/>
    <property type="evidence" value="ECO:0007669"/>
    <property type="project" value="UniProtKB-ARBA"/>
</dbReference>
<evidence type="ECO:0000256" key="7">
    <source>
        <dbReference type="ARBA" id="ARBA00022618"/>
    </source>
</evidence>
<evidence type="ECO:0000313" key="17">
    <source>
        <dbReference type="Proteomes" id="UP000187209"/>
    </source>
</evidence>
<dbReference type="GO" id="GO:0007096">
    <property type="term" value="P:regulation of exit from mitosis"/>
    <property type="evidence" value="ECO:0007669"/>
    <property type="project" value="UniProtKB-ARBA"/>
</dbReference>
<evidence type="ECO:0000256" key="13">
    <source>
        <dbReference type="ARBA" id="ARBA00023306"/>
    </source>
</evidence>
<dbReference type="EMBL" id="MPUH01000384">
    <property type="protein sequence ID" value="OMJ81338.1"/>
    <property type="molecule type" value="Genomic_DNA"/>
</dbReference>
<dbReference type="InterPro" id="IPR000387">
    <property type="entry name" value="Tyr_Pase_dom"/>
</dbReference>
<dbReference type="GO" id="GO:0051301">
    <property type="term" value="P:cell division"/>
    <property type="evidence" value="ECO:0007669"/>
    <property type="project" value="UniProtKB-KW"/>
</dbReference>
<dbReference type="CDD" id="cd14499">
    <property type="entry name" value="CDC14_C"/>
    <property type="match status" value="1"/>
</dbReference>
<comment type="subcellular location">
    <subcellularLocation>
        <location evidence="2">Cytoplasm</location>
    </subcellularLocation>
    <subcellularLocation>
        <location evidence="1">Nucleus</location>
    </subcellularLocation>
</comment>
<dbReference type="InterPro" id="IPR029260">
    <property type="entry name" value="DSPn"/>
</dbReference>
<keyword evidence="8" id="KW-0498">Mitosis</keyword>
<keyword evidence="7" id="KW-0132">Cell division</keyword>
<proteinExistence type="inferred from homology"/>
<dbReference type="InterPro" id="IPR016130">
    <property type="entry name" value="Tyr_Pase_AS"/>
</dbReference>
<evidence type="ECO:0000256" key="6">
    <source>
        <dbReference type="ARBA" id="ARBA00022553"/>
    </source>
</evidence>
<dbReference type="GO" id="GO:0000278">
    <property type="term" value="P:mitotic cell cycle"/>
    <property type="evidence" value="ECO:0007669"/>
    <property type="project" value="UniProtKB-ARBA"/>
</dbReference>
<keyword evidence="17" id="KW-1185">Reference proteome</keyword>
<comment type="caution">
    <text evidence="16">The sequence shown here is derived from an EMBL/GenBank/DDBJ whole genome shotgun (WGS) entry which is preliminary data.</text>
</comment>
<name>A0A1R2BX15_9CILI</name>
<protein>
    <recommendedName>
        <fullName evidence="4">protein-tyrosine-phosphatase</fullName>
        <ecNumber evidence="4">3.1.3.48</ecNumber>
    </recommendedName>
</protein>
<evidence type="ECO:0000313" key="16">
    <source>
        <dbReference type="EMBL" id="OMJ81338.1"/>
    </source>
</evidence>